<dbReference type="EMBL" id="BPLR01014673">
    <property type="protein sequence ID" value="GIY70502.1"/>
    <property type="molecule type" value="Genomic_DNA"/>
</dbReference>
<proteinExistence type="predicted"/>
<protein>
    <submittedName>
        <fullName evidence="1">Uncharacterized protein</fullName>
    </submittedName>
</protein>
<organism evidence="1 2">
    <name type="scientific">Caerostris extrusa</name>
    <name type="common">Bark spider</name>
    <name type="synonym">Caerostris bankana</name>
    <dbReference type="NCBI Taxonomy" id="172846"/>
    <lineage>
        <taxon>Eukaryota</taxon>
        <taxon>Metazoa</taxon>
        <taxon>Ecdysozoa</taxon>
        <taxon>Arthropoda</taxon>
        <taxon>Chelicerata</taxon>
        <taxon>Arachnida</taxon>
        <taxon>Araneae</taxon>
        <taxon>Araneomorphae</taxon>
        <taxon>Entelegynae</taxon>
        <taxon>Araneoidea</taxon>
        <taxon>Araneidae</taxon>
        <taxon>Caerostris</taxon>
    </lineage>
</organism>
<gene>
    <name evidence="1" type="ORF">CEXT_47521</name>
</gene>
<name>A0AAV4VJM5_CAEEX</name>
<evidence type="ECO:0000313" key="2">
    <source>
        <dbReference type="Proteomes" id="UP001054945"/>
    </source>
</evidence>
<accession>A0AAV4VJM5</accession>
<comment type="caution">
    <text evidence="1">The sequence shown here is derived from an EMBL/GenBank/DDBJ whole genome shotgun (WGS) entry which is preliminary data.</text>
</comment>
<reference evidence="1 2" key="1">
    <citation type="submission" date="2021-06" db="EMBL/GenBank/DDBJ databases">
        <title>Caerostris extrusa draft genome.</title>
        <authorList>
            <person name="Kono N."/>
            <person name="Arakawa K."/>
        </authorList>
    </citation>
    <scope>NUCLEOTIDE SEQUENCE [LARGE SCALE GENOMIC DNA]</scope>
</reference>
<sequence length="107" mass="12064">MSFFHGHALFDPVNMCSSSIPDTNILAKGRLELQTSLARNPNTPPSTIQRRPMASESNLCITGYIKASDDKLGRRGQGMVAENHSRMEIKLPYKHKRRINEAGFEDY</sequence>
<keyword evidence="2" id="KW-1185">Reference proteome</keyword>
<dbReference type="AlphaFoldDB" id="A0AAV4VJM5"/>
<dbReference type="Proteomes" id="UP001054945">
    <property type="component" value="Unassembled WGS sequence"/>
</dbReference>
<evidence type="ECO:0000313" key="1">
    <source>
        <dbReference type="EMBL" id="GIY70502.1"/>
    </source>
</evidence>